<name>A0A7S2DDR2_9STRA</name>
<keyword evidence="2 5" id="KW-0812">Transmembrane</keyword>
<proteinExistence type="predicted"/>
<dbReference type="EMBL" id="HBGS01041313">
    <property type="protein sequence ID" value="CAD9451006.1"/>
    <property type="molecule type" value="Transcribed_RNA"/>
</dbReference>
<dbReference type="AlphaFoldDB" id="A0A7S2DDR2"/>
<dbReference type="Pfam" id="PF01490">
    <property type="entry name" value="Aa_trans"/>
    <property type="match status" value="1"/>
</dbReference>
<protein>
    <recommendedName>
        <fullName evidence="6">Amino acid transporter transmembrane domain-containing protein</fullName>
    </recommendedName>
</protein>
<dbReference type="InterPro" id="IPR013057">
    <property type="entry name" value="AA_transpt_TM"/>
</dbReference>
<feature type="transmembrane region" description="Helical" evidence="5">
    <location>
        <begin position="62"/>
        <end position="82"/>
    </location>
</feature>
<feature type="domain" description="Amino acid transporter transmembrane" evidence="6">
    <location>
        <begin position="8"/>
        <end position="195"/>
    </location>
</feature>
<evidence type="ECO:0000256" key="2">
    <source>
        <dbReference type="ARBA" id="ARBA00022692"/>
    </source>
</evidence>
<evidence type="ECO:0000313" key="7">
    <source>
        <dbReference type="EMBL" id="CAD9451006.1"/>
    </source>
</evidence>
<feature type="transmembrane region" description="Helical" evidence="5">
    <location>
        <begin position="21"/>
        <end position="42"/>
    </location>
</feature>
<evidence type="ECO:0000256" key="3">
    <source>
        <dbReference type="ARBA" id="ARBA00022989"/>
    </source>
</evidence>
<feature type="transmembrane region" description="Helical" evidence="5">
    <location>
        <begin position="183"/>
        <end position="208"/>
    </location>
</feature>
<comment type="subcellular location">
    <subcellularLocation>
        <location evidence="1">Membrane</location>
        <topology evidence="1">Multi-pass membrane protein</topology>
    </subcellularLocation>
</comment>
<keyword evidence="4 5" id="KW-0472">Membrane</keyword>
<evidence type="ECO:0000256" key="4">
    <source>
        <dbReference type="ARBA" id="ARBA00023136"/>
    </source>
</evidence>
<dbReference type="PANTHER" id="PTHR22950">
    <property type="entry name" value="AMINO ACID TRANSPORTER"/>
    <property type="match status" value="1"/>
</dbReference>
<keyword evidence="3 5" id="KW-1133">Transmembrane helix</keyword>
<evidence type="ECO:0000256" key="5">
    <source>
        <dbReference type="SAM" id="Phobius"/>
    </source>
</evidence>
<gene>
    <name evidence="7" type="ORF">DSPE1174_LOCUS21282</name>
</gene>
<feature type="transmembrane region" description="Helical" evidence="5">
    <location>
        <begin position="148"/>
        <end position="171"/>
    </location>
</feature>
<dbReference type="GO" id="GO:0016020">
    <property type="term" value="C:membrane"/>
    <property type="evidence" value="ECO:0007669"/>
    <property type="project" value="UniProtKB-SubCell"/>
</dbReference>
<reference evidence="7" key="1">
    <citation type="submission" date="2021-01" db="EMBL/GenBank/DDBJ databases">
        <authorList>
            <person name="Corre E."/>
            <person name="Pelletier E."/>
            <person name="Niang G."/>
            <person name="Scheremetjew M."/>
            <person name="Finn R."/>
            <person name="Kale V."/>
            <person name="Holt S."/>
            <person name="Cochrane G."/>
            <person name="Meng A."/>
            <person name="Brown T."/>
            <person name="Cohen L."/>
        </authorList>
    </citation>
    <scope>NUCLEOTIDE SEQUENCE</scope>
    <source>
        <strain evidence="7">CCMP1381</strain>
    </source>
</reference>
<evidence type="ECO:0000256" key="1">
    <source>
        <dbReference type="ARBA" id="ARBA00004141"/>
    </source>
</evidence>
<feature type="transmembrane region" description="Helical" evidence="5">
    <location>
        <begin position="124"/>
        <end position="142"/>
    </location>
</feature>
<dbReference type="GO" id="GO:0015179">
    <property type="term" value="F:L-amino acid transmembrane transporter activity"/>
    <property type="evidence" value="ECO:0007669"/>
    <property type="project" value="TreeGrafter"/>
</dbReference>
<organism evidence="7">
    <name type="scientific">Octactis speculum</name>
    <dbReference type="NCBI Taxonomy" id="3111310"/>
    <lineage>
        <taxon>Eukaryota</taxon>
        <taxon>Sar</taxon>
        <taxon>Stramenopiles</taxon>
        <taxon>Ochrophyta</taxon>
        <taxon>Dictyochophyceae</taxon>
        <taxon>Dictyochales</taxon>
        <taxon>Dictyochaceae</taxon>
        <taxon>Octactis</taxon>
    </lineage>
</organism>
<evidence type="ECO:0000259" key="6">
    <source>
        <dbReference type="Pfam" id="PF01490"/>
    </source>
</evidence>
<sequence>MNVLTTQHNELYNPTKRRASTVASSAVCISTVVYLIMSLAGYKAFGDAVDGDVLNSFPPGNPVVNVARVALSLVVIFSYPVVFHPARDSFLSLAPAAGLLSEERSKALIDGTAYGSILDMNMRTAIVVSYLTLSTLVALFCLDLDAVLGLAGATGATMICFIIPGACYVYAFPHAHLMRKLAWCQLVLGSVLGPVAVVAIILVAAGVVA</sequence>
<accession>A0A7S2DDR2</accession>